<keyword evidence="5" id="KW-0456">Lyase</keyword>
<dbReference type="EMBL" id="VWXX01000016">
    <property type="protein sequence ID" value="KAA6184664.1"/>
    <property type="molecule type" value="Genomic_DNA"/>
</dbReference>
<dbReference type="AlphaFoldDB" id="A0A5M8FJI6"/>
<reference evidence="8 9" key="1">
    <citation type="submission" date="2019-09" db="EMBL/GenBank/DDBJ databases">
        <title>Whole-genome sequence of the purple sulfur bacterium Thiohalocapsa marina DSM 19078.</title>
        <authorList>
            <person name="Kyndt J.A."/>
            <person name="Meyer T.E."/>
        </authorList>
    </citation>
    <scope>NUCLEOTIDE SEQUENCE [LARGE SCALE GENOMIC DNA]</scope>
    <source>
        <strain evidence="8 9">DSM 19078</strain>
    </source>
</reference>
<evidence type="ECO:0000256" key="2">
    <source>
        <dbReference type="ARBA" id="ARBA00012925"/>
    </source>
</evidence>
<dbReference type="InterPro" id="IPR023561">
    <property type="entry name" value="Carbonic_anhydrase_a-class"/>
</dbReference>
<dbReference type="CDD" id="cd03124">
    <property type="entry name" value="alpha_CA_prokaryotic_like"/>
    <property type="match status" value="1"/>
</dbReference>
<dbReference type="Proteomes" id="UP000322981">
    <property type="component" value="Unassembled WGS sequence"/>
</dbReference>
<feature type="domain" description="Alpha-carbonic anhydrase" evidence="7">
    <location>
        <begin position="114"/>
        <end position="340"/>
    </location>
</feature>
<evidence type="ECO:0000313" key="8">
    <source>
        <dbReference type="EMBL" id="KAA6184664.1"/>
    </source>
</evidence>
<dbReference type="SUPFAM" id="SSF51069">
    <property type="entry name" value="Carbonic anhydrase"/>
    <property type="match status" value="1"/>
</dbReference>
<keyword evidence="4" id="KW-0862">Zinc</keyword>
<organism evidence="8 9">
    <name type="scientific">Thiohalocapsa marina</name>
    <dbReference type="NCBI Taxonomy" id="424902"/>
    <lineage>
        <taxon>Bacteria</taxon>
        <taxon>Pseudomonadati</taxon>
        <taxon>Pseudomonadota</taxon>
        <taxon>Gammaproteobacteria</taxon>
        <taxon>Chromatiales</taxon>
        <taxon>Chromatiaceae</taxon>
        <taxon>Thiohalocapsa</taxon>
    </lineage>
</organism>
<dbReference type="EC" id="4.2.1.1" evidence="2"/>
<comment type="similarity">
    <text evidence="1">Belongs to the alpha-carbonic anhydrase family.</text>
</comment>
<evidence type="ECO:0000313" key="9">
    <source>
        <dbReference type="Proteomes" id="UP000322981"/>
    </source>
</evidence>
<dbReference type="PANTHER" id="PTHR18952:SF265">
    <property type="entry name" value="CARBONIC ANHYDRASE"/>
    <property type="match status" value="1"/>
</dbReference>
<protein>
    <recommendedName>
        <fullName evidence="2">carbonic anhydrase</fullName>
        <ecNumber evidence="2">4.2.1.1</ecNumber>
    </recommendedName>
</protein>
<dbReference type="PROSITE" id="PS51144">
    <property type="entry name" value="ALPHA_CA_2"/>
    <property type="match status" value="1"/>
</dbReference>
<comment type="catalytic activity">
    <reaction evidence="6">
        <text>hydrogencarbonate + H(+) = CO2 + H2O</text>
        <dbReference type="Rhea" id="RHEA:10748"/>
        <dbReference type="ChEBI" id="CHEBI:15377"/>
        <dbReference type="ChEBI" id="CHEBI:15378"/>
        <dbReference type="ChEBI" id="CHEBI:16526"/>
        <dbReference type="ChEBI" id="CHEBI:17544"/>
        <dbReference type="EC" id="4.2.1.1"/>
    </reaction>
</comment>
<gene>
    <name evidence="8" type="ORF">F2Q65_11175</name>
</gene>
<evidence type="ECO:0000256" key="5">
    <source>
        <dbReference type="ARBA" id="ARBA00023239"/>
    </source>
</evidence>
<comment type="caution">
    <text evidence="8">The sequence shown here is derived from an EMBL/GenBank/DDBJ whole genome shotgun (WGS) entry which is preliminary data.</text>
</comment>
<dbReference type="InterPro" id="IPR001148">
    <property type="entry name" value="CA_dom"/>
</dbReference>
<dbReference type="Pfam" id="PF00194">
    <property type="entry name" value="Carb_anhydrase"/>
    <property type="match status" value="1"/>
</dbReference>
<dbReference type="InterPro" id="IPR036398">
    <property type="entry name" value="CA_dom_sf"/>
</dbReference>
<proteinExistence type="inferred from homology"/>
<evidence type="ECO:0000256" key="1">
    <source>
        <dbReference type="ARBA" id="ARBA00010718"/>
    </source>
</evidence>
<name>A0A5M8FJI6_9GAMM</name>
<sequence>MPRVAAVSGPTTLTSRRRPRWCRSAACAGAATDRSPGKARWRQGWYACNTRGLQVGPSKPSQALPGGDMAVPRYRDRPTHRAPVAGLALGLVVGLLAAPAWSRPPVVDVGSTAADWGYGPDNGPDRWGQLSPQFAACSTGGSQSPVALQQADAVAAPCVPLRFRYRSSPLYATNDGKALRLGYDRSSFLVVDGLSYELVELRFHVPAEHSIDGGVADGELQLIHANNRGDIAVVSVPLEAGRRPNRILKRILEHAPTAPGERYHGRNVGVNPLFLLPTRRHYYTYVGSLTRPPCTEGVRWYVMDTPLEVDAADLRALGQIVGANARPVQPLNGRAITKVCDL</sequence>
<accession>A0A5M8FJI6</accession>
<dbReference type="SMART" id="SM01057">
    <property type="entry name" value="Carb_anhydrase"/>
    <property type="match status" value="1"/>
</dbReference>
<dbReference type="PANTHER" id="PTHR18952">
    <property type="entry name" value="CARBONIC ANHYDRASE"/>
    <property type="match status" value="1"/>
</dbReference>
<dbReference type="GO" id="GO:0004089">
    <property type="term" value="F:carbonate dehydratase activity"/>
    <property type="evidence" value="ECO:0007669"/>
    <property type="project" value="UniProtKB-EC"/>
</dbReference>
<evidence type="ECO:0000256" key="3">
    <source>
        <dbReference type="ARBA" id="ARBA00022723"/>
    </source>
</evidence>
<dbReference type="OrthoDB" id="5327615at2"/>
<evidence type="ECO:0000256" key="4">
    <source>
        <dbReference type="ARBA" id="ARBA00022833"/>
    </source>
</evidence>
<dbReference type="InterPro" id="IPR041891">
    <property type="entry name" value="Alpha_CA_prokaryot-like"/>
</dbReference>
<evidence type="ECO:0000256" key="6">
    <source>
        <dbReference type="ARBA" id="ARBA00048348"/>
    </source>
</evidence>
<keyword evidence="9" id="KW-1185">Reference proteome</keyword>
<keyword evidence="3" id="KW-0479">Metal-binding</keyword>
<evidence type="ECO:0000259" key="7">
    <source>
        <dbReference type="PROSITE" id="PS51144"/>
    </source>
</evidence>
<dbReference type="Gene3D" id="3.10.200.10">
    <property type="entry name" value="Alpha carbonic anhydrase"/>
    <property type="match status" value="1"/>
</dbReference>
<dbReference type="GO" id="GO:0008270">
    <property type="term" value="F:zinc ion binding"/>
    <property type="evidence" value="ECO:0007669"/>
    <property type="project" value="InterPro"/>
</dbReference>